<accession>A0ABT8JX39</accession>
<feature type="domain" description="SGNH hydrolase-type esterase" evidence="1">
    <location>
        <begin position="27"/>
        <end position="199"/>
    </location>
</feature>
<dbReference type="Proteomes" id="UP001174209">
    <property type="component" value="Unassembled WGS sequence"/>
</dbReference>
<proteinExistence type="predicted"/>
<dbReference type="PANTHER" id="PTHR30383">
    <property type="entry name" value="THIOESTERASE 1/PROTEASE 1/LYSOPHOSPHOLIPASE L1"/>
    <property type="match status" value="1"/>
</dbReference>
<dbReference type="CDD" id="cd01836">
    <property type="entry name" value="FeeA_FeeB_like"/>
    <property type="match status" value="1"/>
</dbReference>
<dbReference type="EMBL" id="JAROCG010000001">
    <property type="protein sequence ID" value="MDN4609507.1"/>
    <property type="molecule type" value="Genomic_DNA"/>
</dbReference>
<dbReference type="Gene3D" id="3.40.50.1110">
    <property type="entry name" value="SGNH hydrolase"/>
    <property type="match status" value="1"/>
</dbReference>
<sequence length="215" mass="22890">MQLLPPAAGPAHGVVGREGEPSLRLVVLGESTAAGCGVATHQEGFAAAFAAELSGEPARCVSWQAVGQHGATARRIRHRLLPLVEHSFDRAVLLAGANDVLSGRTAREWGEDLTAIVDGLADRAAHVTVLAIPPFHQFPSLPLALRTYLTEEAAALDDVSRRICKTRRSVTWVRSAGLPEGQKEFFAEDGFHPSSLGYRYWAHAVAAVEATVAGE</sequence>
<dbReference type="InterPro" id="IPR036514">
    <property type="entry name" value="SGNH_hydro_sf"/>
</dbReference>
<evidence type="ECO:0000259" key="1">
    <source>
        <dbReference type="Pfam" id="PF13472"/>
    </source>
</evidence>
<gene>
    <name evidence="2" type="ORF">P5G52_01365</name>
</gene>
<keyword evidence="2" id="KW-0378">Hydrolase</keyword>
<dbReference type="Pfam" id="PF13472">
    <property type="entry name" value="Lipase_GDSL_2"/>
    <property type="match status" value="1"/>
</dbReference>
<protein>
    <submittedName>
        <fullName evidence="2">SGNH/GDSL hydrolase family protein</fullName>
    </submittedName>
</protein>
<dbReference type="InterPro" id="IPR051532">
    <property type="entry name" value="Ester_Hydrolysis_Enzymes"/>
</dbReference>
<evidence type="ECO:0000313" key="3">
    <source>
        <dbReference type="Proteomes" id="UP001174209"/>
    </source>
</evidence>
<keyword evidence="3" id="KW-1185">Reference proteome</keyword>
<comment type="caution">
    <text evidence="2">The sequence shown here is derived from an EMBL/GenBank/DDBJ whole genome shotgun (WGS) entry which is preliminary data.</text>
</comment>
<dbReference type="GO" id="GO:0016787">
    <property type="term" value="F:hydrolase activity"/>
    <property type="evidence" value="ECO:0007669"/>
    <property type="project" value="UniProtKB-KW"/>
</dbReference>
<reference evidence="2" key="1">
    <citation type="submission" date="2023-06" db="EMBL/GenBank/DDBJ databases">
        <title>MT1 and MT2 Draft Genomes of Novel Species.</title>
        <authorList>
            <person name="Venkateswaran K."/>
        </authorList>
    </citation>
    <scope>NUCLEOTIDE SEQUENCE</scope>
    <source>
        <strain evidence="2">IIF3SC-B10</strain>
    </source>
</reference>
<dbReference type="PANTHER" id="PTHR30383:SF24">
    <property type="entry name" value="THIOESTERASE 1_PROTEASE 1_LYSOPHOSPHOLIPASE L1"/>
    <property type="match status" value="1"/>
</dbReference>
<evidence type="ECO:0000313" key="2">
    <source>
        <dbReference type="EMBL" id="MDN4609507.1"/>
    </source>
</evidence>
<organism evidence="2 3">
    <name type="scientific">Arthrobacter burdickii</name>
    <dbReference type="NCBI Taxonomy" id="3035920"/>
    <lineage>
        <taxon>Bacteria</taxon>
        <taxon>Bacillati</taxon>
        <taxon>Actinomycetota</taxon>
        <taxon>Actinomycetes</taxon>
        <taxon>Micrococcales</taxon>
        <taxon>Micrococcaceae</taxon>
        <taxon>Arthrobacter</taxon>
    </lineage>
</organism>
<dbReference type="SUPFAM" id="SSF52266">
    <property type="entry name" value="SGNH hydrolase"/>
    <property type="match status" value="1"/>
</dbReference>
<name>A0ABT8JX39_9MICC</name>
<dbReference type="InterPro" id="IPR013830">
    <property type="entry name" value="SGNH_hydro"/>
</dbReference>